<dbReference type="AlphaFoldDB" id="A0A1V6N8P0"/>
<evidence type="ECO:0000313" key="2">
    <source>
        <dbReference type="EMBL" id="OQD61044.1"/>
    </source>
</evidence>
<protein>
    <submittedName>
        <fullName evidence="2">Uncharacterized protein</fullName>
    </submittedName>
</protein>
<sequence>MGDQAQHIRERIMDQIPDTIHKLLQEVDSGPIRILGDTPSSLLDPGDYLGSIRPFVSKAQCSIGKCRPDVQTRFLAVNVYPGNHAYFVLDVNNVDYVYETADTDTSHILTYVLRLSKKKISINRQRQLDASIAERHRAMHNGHGDDHLPLLDDFNHAVEYHSPRNLRR</sequence>
<gene>
    <name evidence="2" type="ORF">PENPOL_c019G03709</name>
    <name evidence="1" type="ORF">PENPOL_c050G00841</name>
</gene>
<dbReference type="EMBL" id="MDYM01000049">
    <property type="protein sequence ID" value="OQD59918.1"/>
    <property type="molecule type" value="Genomic_DNA"/>
</dbReference>
<dbReference type="OrthoDB" id="4243861at2759"/>
<accession>A0A1V6N8P0</accession>
<reference evidence="2" key="1">
    <citation type="submission" date="2016-08" db="EMBL/GenBank/DDBJ databases">
        <title>Uncovering the secondary metabolism of Penicillium species provides insights into the evolution of 6-MSA pathways.</title>
        <authorList>
            <person name="Nielsen J.C."/>
            <person name="Nielsen J."/>
        </authorList>
    </citation>
    <scope>NUCLEOTIDE SEQUENCE [LARGE SCALE GENOMIC DNA]</scope>
    <source>
        <strain evidence="2">IBT 4502</strain>
    </source>
</reference>
<dbReference type="STRING" id="60169.A0A1V6N8P0"/>
<comment type="caution">
    <text evidence="2">The sequence shown here is derived from an EMBL/GenBank/DDBJ whole genome shotgun (WGS) entry which is preliminary data.</text>
</comment>
<evidence type="ECO:0000313" key="1">
    <source>
        <dbReference type="EMBL" id="OQD59918.1"/>
    </source>
</evidence>
<dbReference type="Proteomes" id="UP000191408">
    <property type="component" value="Unassembled WGS sequence"/>
</dbReference>
<evidence type="ECO:0000313" key="3">
    <source>
        <dbReference type="Proteomes" id="UP000191408"/>
    </source>
</evidence>
<dbReference type="EMBL" id="MDYM01000019">
    <property type="protein sequence ID" value="OQD61044.1"/>
    <property type="molecule type" value="Genomic_DNA"/>
</dbReference>
<organism evidence="2 3">
    <name type="scientific">Penicillium polonicum</name>
    <dbReference type="NCBI Taxonomy" id="60169"/>
    <lineage>
        <taxon>Eukaryota</taxon>
        <taxon>Fungi</taxon>
        <taxon>Dikarya</taxon>
        <taxon>Ascomycota</taxon>
        <taxon>Pezizomycotina</taxon>
        <taxon>Eurotiomycetes</taxon>
        <taxon>Eurotiomycetidae</taxon>
        <taxon>Eurotiales</taxon>
        <taxon>Aspergillaceae</taxon>
        <taxon>Penicillium</taxon>
    </lineage>
</organism>
<name>A0A1V6N8P0_PENPO</name>
<reference evidence="3" key="2">
    <citation type="journal article" date="2017" name="Nat. Microbiol.">
        <title>Global analysis of biosynthetic gene clusters reveals vast potential of secondary metabolite production in Penicillium species.</title>
        <authorList>
            <person name="Nielsen J.C."/>
            <person name="Grijseels S."/>
            <person name="Prigent S."/>
            <person name="Ji B."/>
            <person name="Dainat J."/>
            <person name="Nielsen K.F."/>
            <person name="Frisvad J.C."/>
            <person name="Workman M."/>
            <person name="Nielsen J."/>
        </authorList>
    </citation>
    <scope>NUCLEOTIDE SEQUENCE [LARGE SCALE GENOMIC DNA]</scope>
    <source>
        <strain evidence="3">IBT 4502</strain>
    </source>
</reference>
<keyword evidence="3" id="KW-1185">Reference proteome</keyword>
<proteinExistence type="predicted"/>